<sequence length="539" mass="57350">MLLRRGASTASTSALVGYVRSSTCSSHRSISAVTSALLMPSHQRFRAPALYSSPSTPVRVSTSLNTQSRHAATSTAASPLTGDEVPKDVLQRVAGRKEVMLRLLRLASGQVAVPVEKMEDVFKRHAGFVETNAASPRGERAPLMTAPEWRTAVWRTLRLECYFTAVGVGSGGEGSARGGAMSVVPLDWAAVVRRAATEIPYEGWAEPELFAYLQRNWPVLQKYAPVWLPRYSGVSSFAQLVHRHFNSMVTATRSAVTGEVLYHRTGYNSVSVTWRASLDAPAKPPAPSRVPEASEACTAVQHALHLLGRGHQLPVWTDVSEVAPLLSAHAGLSDGRPSTWYEAFTKDAELRGTFQLEGFVRVRAAQTPQRLMAIVDCTSVSPAELTALLREHPPPGGSVTVKLLLRDGMAPELHEAYVRTCTEAVGPSTLVEDVPVDALLEPEHVLAALLETVEAGLTPDVASAATAAAAARPAESSAAAEDDEPEASEGGAPLPSSTPLPVMVLCGAASREAMVAVVEVVRAPKVAITVLTPEALKHA</sequence>
<evidence type="ECO:0000313" key="3">
    <source>
        <dbReference type="Proteomes" id="UP000673552"/>
    </source>
</evidence>
<evidence type="ECO:0000313" key="2">
    <source>
        <dbReference type="EMBL" id="KAG5479384.1"/>
    </source>
</evidence>
<dbReference type="AlphaFoldDB" id="A0A836GSN7"/>
<comment type="caution">
    <text evidence="2">The sequence shown here is derived from an EMBL/GenBank/DDBJ whole genome shotgun (WGS) entry which is preliminary data.</text>
</comment>
<feature type="compositionally biased region" description="Polar residues" evidence="1">
    <location>
        <begin position="64"/>
        <end position="78"/>
    </location>
</feature>
<feature type="compositionally biased region" description="Low complexity" evidence="1">
    <location>
        <begin position="52"/>
        <end position="63"/>
    </location>
</feature>
<dbReference type="KEGG" id="lmat:92514654"/>
<protein>
    <submittedName>
        <fullName evidence="2">Uncharacterized protein</fullName>
    </submittedName>
</protein>
<dbReference type="EMBL" id="JAFEUZ010000021">
    <property type="protein sequence ID" value="KAG5479384.1"/>
    <property type="molecule type" value="Genomic_DNA"/>
</dbReference>
<feature type="region of interest" description="Disordered" evidence="1">
    <location>
        <begin position="52"/>
        <end position="83"/>
    </location>
</feature>
<feature type="region of interest" description="Disordered" evidence="1">
    <location>
        <begin position="468"/>
        <end position="496"/>
    </location>
</feature>
<organism evidence="2 3">
    <name type="scientific">Leishmania martiniquensis</name>
    <dbReference type="NCBI Taxonomy" id="1580590"/>
    <lineage>
        <taxon>Eukaryota</taxon>
        <taxon>Discoba</taxon>
        <taxon>Euglenozoa</taxon>
        <taxon>Kinetoplastea</taxon>
        <taxon>Metakinetoplastina</taxon>
        <taxon>Trypanosomatida</taxon>
        <taxon>Trypanosomatidae</taxon>
        <taxon>Leishmaniinae</taxon>
        <taxon>Leishmania</taxon>
    </lineage>
</organism>
<gene>
    <name evidence="2" type="ORF">LSCM1_04644</name>
</gene>
<name>A0A836GSN7_9TRYP</name>
<proteinExistence type="predicted"/>
<dbReference type="GeneID" id="92514654"/>
<evidence type="ECO:0000256" key="1">
    <source>
        <dbReference type="SAM" id="MobiDB-lite"/>
    </source>
</evidence>
<accession>A0A836GSN7</accession>
<dbReference type="OrthoDB" id="239498at2759"/>
<dbReference type="RefSeq" id="XP_067178939.1">
    <property type="nucleotide sequence ID" value="XM_067322142.1"/>
</dbReference>
<feature type="compositionally biased region" description="Low complexity" evidence="1">
    <location>
        <begin position="468"/>
        <end position="479"/>
    </location>
</feature>
<reference evidence="2 3" key="1">
    <citation type="submission" date="2021-03" db="EMBL/GenBank/DDBJ databases">
        <title>Leishmania (Mundinia) martiniquensis Genome sequencing and assembly.</title>
        <authorList>
            <person name="Almutairi H."/>
            <person name="Gatherer D."/>
        </authorList>
    </citation>
    <scope>NUCLEOTIDE SEQUENCE [LARGE SCALE GENOMIC DNA]</scope>
    <source>
        <strain evidence="2">LSCM1</strain>
    </source>
</reference>
<keyword evidence="3" id="KW-1185">Reference proteome</keyword>
<dbReference type="Proteomes" id="UP000673552">
    <property type="component" value="Chromosome 21"/>
</dbReference>